<dbReference type="CDD" id="cd00293">
    <property type="entry name" value="USP-like"/>
    <property type="match status" value="1"/>
</dbReference>
<evidence type="ECO:0000313" key="3">
    <source>
        <dbReference type="EMBL" id="QEN06537.1"/>
    </source>
</evidence>
<dbReference type="InterPro" id="IPR006016">
    <property type="entry name" value="UspA"/>
</dbReference>
<feature type="domain" description="UspA" evidence="2">
    <location>
        <begin position="6"/>
        <end position="149"/>
    </location>
</feature>
<accession>A0A5C1QGG9</accession>
<dbReference type="RefSeq" id="WP_149484620.1">
    <property type="nucleotide sequence ID" value="NZ_CP036150.1"/>
</dbReference>
<dbReference type="Gene3D" id="3.40.50.620">
    <property type="entry name" value="HUPs"/>
    <property type="match status" value="1"/>
</dbReference>
<dbReference type="KEGG" id="ock:EXM22_00470"/>
<proteinExistence type="inferred from homology"/>
<comment type="similarity">
    <text evidence="1">Belongs to the universal stress protein A family.</text>
</comment>
<sequence length="162" mass="18409">MAGPIEKMMVYLDGTEESIVAAEYAVCLAKGCGASLTALYVVNTRALNDLVRSRIFIESEEREYKSDLEEDAQRYLNHVQDLARKKGLAIQTIKSSGAINTEIKHKVEELDIDLLLIGELSRIQSRRDEFYNEVERAMRSVSCSVMIVKNEDRVWSLYESLV</sequence>
<dbReference type="Pfam" id="PF00582">
    <property type="entry name" value="Usp"/>
    <property type="match status" value="1"/>
</dbReference>
<protein>
    <submittedName>
        <fullName evidence="3">Universal stress protein</fullName>
    </submittedName>
</protein>
<dbReference type="Proteomes" id="UP000324209">
    <property type="component" value="Chromosome"/>
</dbReference>
<organism evidence="3 4">
    <name type="scientific">Oceanispirochaeta crateris</name>
    <dbReference type="NCBI Taxonomy" id="2518645"/>
    <lineage>
        <taxon>Bacteria</taxon>
        <taxon>Pseudomonadati</taxon>
        <taxon>Spirochaetota</taxon>
        <taxon>Spirochaetia</taxon>
        <taxon>Spirochaetales</taxon>
        <taxon>Spirochaetaceae</taxon>
        <taxon>Oceanispirochaeta</taxon>
    </lineage>
</organism>
<dbReference type="PANTHER" id="PTHR46268">
    <property type="entry name" value="STRESS RESPONSE PROTEIN NHAX"/>
    <property type="match status" value="1"/>
</dbReference>
<dbReference type="PANTHER" id="PTHR46268:SF6">
    <property type="entry name" value="UNIVERSAL STRESS PROTEIN UP12"/>
    <property type="match status" value="1"/>
</dbReference>
<keyword evidence="4" id="KW-1185">Reference proteome</keyword>
<gene>
    <name evidence="3" type="ORF">EXM22_00470</name>
</gene>
<name>A0A5C1QGG9_9SPIO</name>
<dbReference type="InterPro" id="IPR014729">
    <property type="entry name" value="Rossmann-like_a/b/a_fold"/>
</dbReference>
<evidence type="ECO:0000256" key="1">
    <source>
        <dbReference type="ARBA" id="ARBA00008791"/>
    </source>
</evidence>
<dbReference type="AlphaFoldDB" id="A0A5C1QGG9"/>
<evidence type="ECO:0000313" key="4">
    <source>
        <dbReference type="Proteomes" id="UP000324209"/>
    </source>
</evidence>
<reference evidence="3 4" key="1">
    <citation type="submission" date="2019-02" db="EMBL/GenBank/DDBJ databases">
        <title>Complete Genome Sequence and Methylome Analysis of free living Spirochaetas.</title>
        <authorList>
            <person name="Fomenkov A."/>
            <person name="Dubinina G."/>
            <person name="Leshcheva N."/>
            <person name="Mikheeva N."/>
            <person name="Grabovich M."/>
            <person name="Vincze T."/>
            <person name="Roberts R.J."/>
        </authorList>
    </citation>
    <scope>NUCLEOTIDE SEQUENCE [LARGE SCALE GENOMIC DNA]</scope>
    <source>
        <strain evidence="3 4">K2</strain>
    </source>
</reference>
<dbReference type="EMBL" id="CP036150">
    <property type="protein sequence ID" value="QEN06537.1"/>
    <property type="molecule type" value="Genomic_DNA"/>
</dbReference>
<dbReference type="SUPFAM" id="SSF52402">
    <property type="entry name" value="Adenine nucleotide alpha hydrolases-like"/>
    <property type="match status" value="1"/>
</dbReference>
<dbReference type="OrthoDB" id="369506at2"/>
<evidence type="ECO:0000259" key="2">
    <source>
        <dbReference type="Pfam" id="PF00582"/>
    </source>
</evidence>